<feature type="domain" description="Hedgehog/Intein (Hint)" evidence="4">
    <location>
        <begin position="770"/>
        <end position="908"/>
    </location>
</feature>
<dbReference type="Pfam" id="PF13403">
    <property type="entry name" value="Hint_2"/>
    <property type="match status" value="1"/>
</dbReference>
<keyword evidence="2" id="KW-0964">Secreted</keyword>
<dbReference type="SUPFAM" id="SSF51120">
    <property type="entry name" value="beta-Roll"/>
    <property type="match status" value="5"/>
</dbReference>
<evidence type="ECO:0000256" key="3">
    <source>
        <dbReference type="SAM" id="MobiDB-lite"/>
    </source>
</evidence>
<evidence type="ECO:0000256" key="2">
    <source>
        <dbReference type="ARBA" id="ARBA00022525"/>
    </source>
</evidence>
<evidence type="ECO:0000259" key="4">
    <source>
        <dbReference type="Pfam" id="PF13403"/>
    </source>
</evidence>
<dbReference type="PANTHER" id="PTHR38340">
    <property type="entry name" value="S-LAYER PROTEIN"/>
    <property type="match status" value="1"/>
</dbReference>
<dbReference type="PANTHER" id="PTHR38340:SF1">
    <property type="entry name" value="S-LAYER PROTEIN"/>
    <property type="match status" value="1"/>
</dbReference>
<dbReference type="RefSeq" id="WP_183468803.1">
    <property type="nucleotide sequence ID" value="NZ_JACIBX010000001.1"/>
</dbReference>
<accession>A0ABR6HJ10</accession>
<feature type="region of interest" description="Disordered" evidence="3">
    <location>
        <begin position="184"/>
        <end position="234"/>
    </location>
</feature>
<protein>
    <submittedName>
        <fullName evidence="5">Ca2+-binding RTX toxin-like protein</fullName>
    </submittedName>
</protein>
<dbReference type="InterPro" id="IPR001343">
    <property type="entry name" value="Hemolysn_Ca-bd"/>
</dbReference>
<gene>
    <name evidence="5" type="ORF">FHS00_000082</name>
</gene>
<proteinExistence type="predicted"/>
<name>A0ABR6HJ10_9RHOB</name>
<dbReference type="InterPro" id="IPR018511">
    <property type="entry name" value="Hemolysin-typ_Ca-bd_CS"/>
</dbReference>
<comment type="subcellular location">
    <subcellularLocation>
        <location evidence="1">Secreted</location>
    </subcellularLocation>
</comment>
<dbReference type="InterPro" id="IPR050557">
    <property type="entry name" value="RTX_toxin/Mannuronan_C5-epim"/>
</dbReference>
<dbReference type="InterPro" id="IPR028992">
    <property type="entry name" value="Hedgehog/Intein_dom"/>
</dbReference>
<dbReference type="Gene3D" id="2.170.16.10">
    <property type="entry name" value="Hedgehog/Intein (Hint) domain"/>
    <property type="match status" value="1"/>
</dbReference>
<evidence type="ECO:0000313" key="5">
    <source>
        <dbReference type="EMBL" id="MBB3710529.1"/>
    </source>
</evidence>
<feature type="region of interest" description="Disordered" evidence="3">
    <location>
        <begin position="623"/>
        <end position="647"/>
    </location>
</feature>
<dbReference type="Proteomes" id="UP000576152">
    <property type="component" value="Unassembled WGS sequence"/>
</dbReference>
<evidence type="ECO:0000313" key="6">
    <source>
        <dbReference type="Proteomes" id="UP000576152"/>
    </source>
</evidence>
<dbReference type="Pfam" id="PF00353">
    <property type="entry name" value="HemolysinCabind"/>
    <property type="match status" value="7"/>
</dbReference>
<comment type="caution">
    <text evidence="5">The sequence shown here is derived from an EMBL/GenBank/DDBJ whole genome shotgun (WGS) entry which is preliminary data.</text>
</comment>
<dbReference type="InterPro" id="IPR011049">
    <property type="entry name" value="Serralysin-like_metalloprot_C"/>
</dbReference>
<keyword evidence="6" id="KW-1185">Reference proteome</keyword>
<dbReference type="SUPFAM" id="SSF51294">
    <property type="entry name" value="Hedgehog/intein (Hint) domain"/>
    <property type="match status" value="1"/>
</dbReference>
<reference evidence="5 6" key="1">
    <citation type="submission" date="2020-08" db="EMBL/GenBank/DDBJ databases">
        <title>Genomic Encyclopedia of Type Strains, Phase III (KMG-III): the genomes of soil and plant-associated and newly described type strains.</title>
        <authorList>
            <person name="Whitman W."/>
        </authorList>
    </citation>
    <scope>NUCLEOTIDE SEQUENCE [LARGE SCALE GENOMIC DNA]</scope>
    <source>
        <strain evidence="5 6">CECT 8572</strain>
    </source>
</reference>
<sequence>MAVYLFSGFTESDLTTKDHIAVGDPIDVPGATTHSFRLEDDDARMSGDTITEGQSDDRTQSVSIRKGTTNVVDGPIYLDEVYTLEDPDGNRYTMYEMEVEGTGEDFYVFQDPPPPPGTKLMVVGREDATAGDVSYDQFSGNDGFEANDREVGTVHGGPGNDTIAGTPGDNVLYGGAGDDKISGGNGADQIYGGDGDDTLNGEAGNDTLYGGAGNDVVEGGTGDDQLYGGEGADSLYGGHGRDTLNGGAGADTLYGGEDDDLFVLEDGFGADRIYGGGVANGTDVDRIDLSGLSSGVEITYTGEESGTIRQGDSLARFEEIERIDGTAHGDRIDASARSDAATIDGGAGNDTIIGGAGNDTLSGGAGADRIAGGAGNDRIDLGTQPGEADTVVLSDGDGQDVVLNFEPPVENPNGSWTAIDRIDVSGLHDANGQPVNIWDATVTSADNGDAIITFPGGESLRLVGVTAAQVSSPGAMTAMGIPPSDGTITGTAGDDVITPGWADADGDRVDSSDAILERHSGDDDLILAGAGNDIVEAGAGNDTIVGGSGDDELYGGTGSDRFVLFNGFGHDRIAGGEDTGGDDVDKIDGSHLSQGMDVTFTGDEAGRLEAGTDSAEFKEIEAVQGSGQADRMDASATTGGISLSGGGGDDTLIGGSGEDHLAGGTGNDVLTGGRGADRLNGGDGNDTLRMSHGDGASGGAGDDLFLFEDLGETGTGDTTVNGGEGFDTLDLGKAARMETLSMTSGPDGYSGSVQMDNGSTMRFSQMERVICFTADTRIATPFGPRRAADLAVGDLVLTRDNGPRPLRWVGSRRTTAVGPRAPIRIRPGVLPGLERDLLVSPQHRMLFEGYRAQLLFGADEVLIAARYLVDGYDVTVERGGEVHYVHLLFDAHEIVMAEGAATESFQPGLRGIIGLDAPSRERLFTVCPQLRAMPDGWGRSARPTLRAHEARALLAA</sequence>
<dbReference type="InterPro" id="IPR036844">
    <property type="entry name" value="Hint_dom_sf"/>
</dbReference>
<dbReference type="PRINTS" id="PR00313">
    <property type="entry name" value="CABNDNGRPT"/>
</dbReference>
<organism evidence="5 6">
    <name type="scientific">Limimaricola variabilis</name>
    <dbReference type="NCBI Taxonomy" id="1492771"/>
    <lineage>
        <taxon>Bacteria</taxon>
        <taxon>Pseudomonadati</taxon>
        <taxon>Pseudomonadota</taxon>
        <taxon>Alphaproteobacteria</taxon>
        <taxon>Rhodobacterales</taxon>
        <taxon>Paracoccaceae</taxon>
        <taxon>Limimaricola</taxon>
    </lineage>
</organism>
<feature type="region of interest" description="Disordered" evidence="3">
    <location>
        <begin position="660"/>
        <end position="696"/>
    </location>
</feature>
<dbReference type="EMBL" id="JACIBX010000001">
    <property type="protein sequence ID" value="MBB3710529.1"/>
    <property type="molecule type" value="Genomic_DNA"/>
</dbReference>
<evidence type="ECO:0000256" key="1">
    <source>
        <dbReference type="ARBA" id="ARBA00004613"/>
    </source>
</evidence>
<dbReference type="PROSITE" id="PS00330">
    <property type="entry name" value="HEMOLYSIN_CALCIUM"/>
    <property type="match status" value="9"/>
</dbReference>
<dbReference type="Gene3D" id="2.150.10.10">
    <property type="entry name" value="Serralysin-like metalloprotease, C-terminal"/>
    <property type="match status" value="5"/>
</dbReference>